<comment type="caution">
    <text evidence="2">The sequence shown here is derived from an EMBL/GenBank/DDBJ whole genome shotgun (WGS) entry which is preliminary data.</text>
</comment>
<evidence type="ECO:0000313" key="3">
    <source>
        <dbReference type="Proteomes" id="UP001629288"/>
    </source>
</evidence>
<keyword evidence="3" id="KW-1185">Reference proteome</keyword>
<keyword evidence="2" id="KW-0378">Hydrolase</keyword>
<feature type="domain" description="Dienelactone hydrolase" evidence="1">
    <location>
        <begin position="19"/>
        <end position="230"/>
    </location>
</feature>
<dbReference type="RefSeq" id="WP_408131611.1">
    <property type="nucleotide sequence ID" value="NZ_JAQQCO010000014.1"/>
</dbReference>
<dbReference type="SUPFAM" id="SSF53474">
    <property type="entry name" value="alpha/beta-Hydrolases"/>
    <property type="match status" value="1"/>
</dbReference>
<dbReference type="Proteomes" id="UP001629288">
    <property type="component" value="Unassembled WGS sequence"/>
</dbReference>
<dbReference type="EMBL" id="JAQQDH010000018">
    <property type="protein sequence ID" value="MFM0448325.1"/>
    <property type="molecule type" value="Genomic_DNA"/>
</dbReference>
<name>A0ABW9CBK7_9BURK</name>
<gene>
    <name evidence="2" type="ORF">PQR00_32540</name>
</gene>
<dbReference type="InterPro" id="IPR002925">
    <property type="entry name" value="Dienelactn_hydro"/>
</dbReference>
<dbReference type="PANTHER" id="PTHR46623:SF6">
    <property type="entry name" value="ALPHA_BETA-HYDROLASES SUPERFAMILY PROTEIN"/>
    <property type="match status" value="1"/>
</dbReference>
<evidence type="ECO:0000259" key="1">
    <source>
        <dbReference type="Pfam" id="PF01738"/>
    </source>
</evidence>
<dbReference type="Pfam" id="PF01738">
    <property type="entry name" value="DLH"/>
    <property type="match status" value="1"/>
</dbReference>
<reference evidence="2 3" key="1">
    <citation type="journal article" date="2024" name="Chem. Sci.">
        <title>Discovery of megapolipeptins by genome mining of a Burkholderiales bacteria collection.</title>
        <authorList>
            <person name="Paulo B.S."/>
            <person name="Recchia M.J.J."/>
            <person name="Lee S."/>
            <person name="Fergusson C.H."/>
            <person name="Romanowski S.B."/>
            <person name="Hernandez A."/>
            <person name="Krull N."/>
            <person name="Liu D.Y."/>
            <person name="Cavanagh H."/>
            <person name="Bos A."/>
            <person name="Gray C.A."/>
            <person name="Murphy B.T."/>
            <person name="Linington R.G."/>
            <person name="Eustaquio A.S."/>
        </authorList>
    </citation>
    <scope>NUCLEOTIDE SEQUENCE [LARGE SCALE GENOMIC DNA]</scope>
    <source>
        <strain evidence="2 3">RL17-379-BIB-C</strain>
    </source>
</reference>
<dbReference type="InterPro" id="IPR051049">
    <property type="entry name" value="Dienelactone_hydrolase-like"/>
</dbReference>
<dbReference type="InterPro" id="IPR029058">
    <property type="entry name" value="AB_hydrolase_fold"/>
</dbReference>
<dbReference type="GO" id="GO:0016787">
    <property type="term" value="F:hydrolase activity"/>
    <property type="evidence" value="ECO:0007669"/>
    <property type="project" value="UniProtKB-KW"/>
</dbReference>
<proteinExistence type="predicted"/>
<organism evidence="2 3">
    <name type="scientific">Paraburkholderia strydomiana</name>
    <dbReference type="NCBI Taxonomy" id="1245417"/>
    <lineage>
        <taxon>Bacteria</taxon>
        <taxon>Pseudomonadati</taxon>
        <taxon>Pseudomonadota</taxon>
        <taxon>Betaproteobacteria</taxon>
        <taxon>Burkholderiales</taxon>
        <taxon>Burkholderiaceae</taxon>
        <taxon>Paraburkholderia</taxon>
    </lineage>
</organism>
<accession>A0ABW9CBK7</accession>
<evidence type="ECO:0000313" key="2">
    <source>
        <dbReference type="EMBL" id="MFM0448325.1"/>
    </source>
</evidence>
<dbReference type="PANTHER" id="PTHR46623">
    <property type="entry name" value="CARBOXYMETHYLENEBUTENOLIDASE-RELATED"/>
    <property type="match status" value="1"/>
</dbReference>
<dbReference type="Gene3D" id="3.40.50.1820">
    <property type="entry name" value="alpha/beta hydrolase"/>
    <property type="match status" value="1"/>
</dbReference>
<sequence>MRNVGTMVSFQRPDGQALAGYLARPVKLEGAPAIVVIQEWWGLNAQIRGVADRLSQAGYIALVPDLYRGKSTVEEEEAHHYMDGLDFADAVSQDVRGAVRYLNTYTDIIGVTGFCMGGALALLALSAIPEFAAGVVWYGIPPLDHFDASDIKAPIQAHWATQDAFFPAASVDVLETKFASSGVSAEFHRYLAHHAFANETAVGDGRIRGTQYDPVWAQLAWDRTLTFLGRTLWK</sequence>
<protein>
    <submittedName>
        <fullName evidence="2">Dienelactone hydrolase family protein</fullName>
    </submittedName>
</protein>